<evidence type="ECO:0000313" key="3">
    <source>
        <dbReference type="Proteomes" id="UP000652761"/>
    </source>
</evidence>
<protein>
    <submittedName>
        <fullName evidence="2">Uncharacterized protein</fullName>
    </submittedName>
</protein>
<gene>
    <name evidence="2" type="ORF">Taro_001447</name>
</gene>
<feature type="non-terminal residue" evidence="2">
    <location>
        <position position="1"/>
    </location>
</feature>
<dbReference type="AlphaFoldDB" id="A0A843TG87"/>
<dbReference type="EMBL" id="NMUH01000030">
    <property type="protein sequence ID" value="MQL69167.1"/>
    <property type="molecule type" value="Genomic_DNA"/>
</dbReference>
<name>A0A843TG87_COLES</name>
<comment type="caution">
    <text evidence="2">The sequence shown here is derived from an EMBL/GenBank/DDBJ whole genome shotgun (WGS) entry which is preliminary data.</text>
</comment>
<proteinExistence type="predicted"/>
<organism evidence="2 3">
    <name type="scientific">Colocasia esculenta</name>
    <name type="common">Wild taro</name>
    <name type="synonym">Arum esculentum</name>
    <dbReference type="NCBI Taxonomy" id="4460"/>
    <lineage>
        <taxon>Eukaryota</taxon>
        <taxon>Viridiplantae</taxon>
        <taxon>Streptophyta</taxon>
        <taxon>Embryophyta</taxon>
        <taxon>Tracheophyta</taxon>
        <taxon>Spermatophyta</taxon>
        <taxon>Magnoliopsida</taxon>
        <taxon>Liliopsida</taxon>
        <taxon>Araceae</taxon>
        <taxon>Aroideae</taxon>
        <taxon>Colocasieae</taxon>
        <taxon>Colocasia</taxon>
    </lineage>
</organism>
<reference evidence="2" key="1">
    <citation type="submission" date="2017-07" db="EMBL/GenBank/DDBJ databases">
        <title>Taro Niue Genome Assembly and Annotation.</title>
        <authorList>
            <person name="Atibalentja N."/>
            <person name="Keating K."/>
            <person name="Fields C.J."/>
        </authorList>
    </citation>
    <scope>NUCLEOTIDE SEQUENCE</scope>
    <source>
        <strain evidence="2">Niue_2</strain>
        <tissue evidence="2">Leaf</tissue>
    </source>
</reference>
<accession>A0A843TG87</accession>
<evidence type="ECO:0000256" key="1">
    <source>
        <dbReference type="SAM" id="MobiDB-lite"/>
    </source>
</evidence>
<keyword evidence="3" id="KW-1185">Reference proteome</keyword>
<sequence>MEQHPTISSRRREQARAWLDRVNVEVDLPPQNEGGMGAADIATTSNHPLDQSRSTENPNIRVPSLPNLEMPYATIGNGDATATTTITTTTASAAGTIDTAASATSTNKPASIAYSGTPAWE</sequence>
<dbReference type="Proteomes" id="UP000652761">
    <property type="component" value="Unassembled WGS sequence"/>
</dbReference>
<feature type="compositionally biased region" description="Polar residues" evidence="1">
    <location>
        <begin position="42"/>
        <end position="58"/>
    </location>
</feature>
<feature type="region of interest" description="Disordered" evidence="1">
    <location>
        <begin position="27"/>
        <end position="66"/>
    </location>
</feature>
<evidence type="ECO:0000313" key="2">
    <source>
        <dbReference type="EMBL" id="MQL69167.1"/>
    </source>
</evidence>